<dbReference type="GO" id="GO:0006935">
    <property type="term" value="P:chemotaxis"/>
    <property type="evidence" value="ECO:0007669"/>
    <property type="project" value="UniProtKB-KW"/>
</dbReference>
<accession>A0A5C5YCC2</accession>
<protein>
    <recommendedName>
        <fullName evidence="2">Chemotaxis phosphatase CheX-like domain-containing protein</fullName>
    </recommendedName>
</protein>
<evidence type="ECO:0000313" key="4">
    <source>
        <dbReference type="Proteomes" id="UP000317238"/>
    </source>
</evidence>
<dbReference type="OrthoDB" id="9790435at2"/>
<comment type="caution">
    <text evidence="3">The sequence shown here is derived from an EMBL/GenBank/DDBJ whole genome shotgun (WGS) entry which is preliminary data.</text>
</comment>
<proteinExistence type="predicted"/>
<evidence type="ECO:0000256" key="1">
    <source>
        <dbReference type="ARBA" id="ARBA00022500"/>
    </source>
</evidence>
<sequence>MSVAIDVQRSAAISEAADESLRDVIETMTGGTVRQVSSDVPHVEEAATTVDRSPLTITVSLSGELNGCIGLCLSRSAALQWTEAISGESTEEIDQLVIDACGELGNMVVGGVKRRLDDVELKMGLPTAFRAGRDGVVFCSSMQPIFLAYEYGDTTLDVFVALAATPS</sequence>
<feature type="domain" description="Chemotaxis phosphatase CheX-like" evidence="2">
    <location>
        <begin position="56"/>
        <end position="144"/>
    </location>
</feature>
<dbReference type="InterPro" id="IPR028051">
    <property type="entry name" value="CheX-like_dom"/>
</dbReference>
<name>A0A5C5YCC2_9PLAN</name>
<dbReference type="Gene3D" id="3.40.1550.10">
    <property type="entry name" value="CheC-like"/>
    <property type="match status" value="1"/>
</dbReference>
<dbReference type="EMBL" id="SJPL01000001">
    <property type="protein sequence ID" value="TWT72433.1"/>
    <property type="molecule type" value="Genomic_DNA"/>
</dbReference>
<evidence type="ECO:0000259" key="2">
    <source>
        <dbReference type="Pfam" id="PF13690"/>
    </source>
</evidence>
<dbReference type="InterPro" id="IPR028976">
    <property type="entry name" value="CheC-like_sf"/>
</dbReference>
<dbReference type="SUPFAM" id="SSF103039">
    <property type="entry name" value="CheC-like"/>
    <property type="match status" value="1"/>
</dbReference>
<dbReference type="Proteomes" id="UP000317238">
    <property type="component" value="Unassembled WGS sequence"/>
</dbReference>
<dbReference type="RefSeq" id="WP_145293203.1">
    <property type="nucleotide sequence ID" value="NZ_CP036319.1"/>
</dbReference>
<keyword evidence="1" id="KW-0145">Chemotaxis</keyword>
<gene>
    <name evidence="3" type="ORF">Pan14r_47530</name>
</gene>
<dbReference type="CDD" id="cd17906">
    <property type="entry name" value="CheX"/>
    <property type="match status" value="1"/>
</dbReference>
<keyword evidence="4" id="KW-1185">Reference proteome</keyword>
<dbReference type="AlphaFoldDB" id="A0A5C5YCC2"/>
<reference evidence="3 4" key="1">
    <citation type="submission" date="2019-02" db="EMBL/GenBank/DDBJ databases">
        <title>Deep-cultivation of Planctomycetes and their phenomic and genomic characterization uncovers novel biology.</title>
        <authorList>
            <person name="Wiegand S."/>
            <person name="Jogler M."/>
            <person name="Boedeker C."/>
            <person name="Pinto D."/>
            <person name="Vollmers J."/>
            <person name="Rivas-Marin E."/>
            <person name="Kohn T."/>
            <person name="Peeters S.H."/>
            <person name="Heuer A."/>
            <person name="Rast P."/>
            <person name="Oberbeckmann S."/>
            <person name="Bunk B."/>
            <person name="Jeske O."/>
            <person name="Meyerdierks A."/>
            <person name="Storesund J.E."/>
            <person name="Kallscheuer N."/>
            <person name="Luecker S."/>
            <person name="Lage O.M."/>
            <person name="Pohl T."/>
            <person name="Merkel B.J."/>
            <person name="Hornburger P."/>
            <person name="Mueller R.-W."/>
            <person name="Bruemmer F."/>
            <person name="Labrenz M."/>
            <person name="Spormann A.M."/>
            <person name="Op Den Camp H."/>
            <person name="Overmann J."/>
            <person name="Amann R."/>
            <person name="Jetten M.S.M."/>
            <person name="Mascher T."/>
            <person name="Medema M.H."/>
            <person name="Devos D.P."/>
            <person name="Kaster A.-K."/>
            <person name="Ovreas L."/>
            <person name="Rohde M."/>
            <person name="Galperin M.Y."/>
            <person name="Jogler C."/>
        </authorList>
    </citation>
    <scope>NUCLEOTIDE SEQUENCE [LARGE SCALE GENOMIC DNA]</scope>
    <source>
        <strain evidence="3 4">Pan14r</strain>
    </source>
</reference>
<organism evidence="3 4">
    <name type="scientific">Crateriforma conspicua</name>
    <dbReference type="NCBI Taxonomy" id="2527996"/>
    <lineage>
        <taxon>Bacteria</taxon>
        <taxon>Pseudomonadati</taxon>
        <taxon>Planctomycetota</taxon>
        <taxon>Planctomycetia</taxon>
        <taxon>Planctomycetales</taxon>
        <taxon>Planctomycetaceae</taxon>
        <taxon>Crateriforma</taxon>
    </lineage>
</organism>
<dbReference type="Pfam" id="PF13690">
    <property type="entry name" value="CheX"/>
    <property type="match status" value="1"/>
</dbReference>
<evidence type="ECO:0000313" key="3">
    <source>
        <dbReference type="EMBL" id="TWT72433.1"/>
    </source>
</evidence>